<proteinExistence type="predicted"/>
<accession>A0A6G3QTN4</accession>
<evidence type="ECO:0000313" key="1">
    <source>
        <dbReference type="EMBL" id="NEA86863.1"/>
    </source>
</evidence>
<reference evidence="1" key="1">
    <citation type="submission" date="2020-01" db="EMBL/GenBank/DDBJ databases">
        <title>Insect and environment-associated Actinomycetes.</title>
        <authorList>
            <person name="Currrie C."/>
            <person name="Chevrette M."/>
            <person name="Carlson C."/>
            <person name="Stubbendieck R."/>
            <person name="Wendt-Pienkowski E."/>
        </authorList>
    </citation>
    <scope>NUCLEOTIDE SEQUENCE</scope>
    <source>
        <strain evidence="1">SID14436</strain>
    </source>
</reference>
<gene>
    <name evidence="1" type="ORF">G3I53_12625</name>
</gene>
<name>A0A6G3QTN4_9ACTN</name>
<comment type="caution">
    <text evidence="1">The sequence shown here is derived from an EMBL/GenBank/DDBJ whole genome shotgun (WGS) entry which is preliminary data.</text>
</comment>
<sequence length="52" mass="5616">MADVLGPGLARYLRTGDARDLPPLPPAAWPPAPGPDAAATARLALVRWHRYR</sequence>
<feature type="non-terminal residue" evidence="1">
    <location>
        <position position="52"/>
    </location>
</feature>
<dbReference type="AlphaFoldDB" id="A0A6G3QTN4"/>
<dbReference type="EMBL" id="JAAGMD010000358">
    <property type="protein sequence ID" value="NEA86863.1"/>
    <property type="molecule type" value="Genomic_DNA"/>
</dbReference>
<protein>
    <submittedName>
        <fullName evidence="1">Uncharacterized protein</fullName>
    </submittedName>
</protein>
<organism evidence="1">
    <name type="scientific">Streptomyces sp. SID14436</name>
    <dbReference type="NCBI Taxonomy" id="2706070"/>
    <lineage>
        <taxon>Bacteria</taxon>
        <taxon>Bacillati</taxon>
        <taxon>Actinomycetota</taxon>
        <taxon>Actinomycetes</taxon>
        <taxon>Kitasatosporales</taxon>
        <taxon>Streptomycetaceae</taxon>
        <taxon>Streptomyces</taxon>
    </lineage>
</organism>